<keyword evidence="1" id="KW-0472">Membrane</keyword>
<feature type="transmembrane region" description="Helical" evidence="1">
    <location>
        <begin position="66"/>
        <end position="98"/>
    </location>
</feature>
<comment type="caution">
    <text evidence="2">The sequence shown here is derived from an EMBL/GenBank/DDBJ whole genome shotgun (WGS) entry which is preliminary data.</text>
</comment>
<name>A0A7W1WMN0_9BACL</name>
<proteinExistence type="predicted"/>
<protein>
    <submittedName>
        <fullName evidence="2">AzlD domain-containing protein</fullName>
    </submittedName>
</protein>
<dbReference type="Pfam" id="PF05437">
    <property type="entry name" value="AzlD"/>
    <property type="match status" value="1"/>
</dbReference>
<gene>
    <name evidence="2" type="ORF">H1191_00185</name>
</gene>
<dbReference type="EMBL" id="JACEIQ010000001">
    <property type="protein sequence ID" value="MBA4492730.1"/>
    <property type="molecule type" value="Genomic_DNA"/>
</dbReference>
<reference evidence="2 3" key="1">
    <citation type="submission" date="2020-07" db="EMBL/GenBank/DDBJ databases">
        <authorList>
            <person name="Feng H."/>
        </authorList>
    </citation>
    <scope>NUCLEOTIDE SEQUENCE [LARGE SCALE GENOMIC DNA]</scope>
    <source>
        <strain evidence="3">s-10</strain>
    </source>
</reference>
<evidence type="ECO:0000256" key="1">
    <source>
        <dbReference type="SAM" id="Phobius"/>
    </source>
</evidence>
<organism evidence="2 3">
    <name type="scientific">Paenactinomyces guangxiensis</name>
    <dbReference type="NCBI Taxonomy" id="1490290"/>
    <lineage>
        <taxon>Bacteria</taxon>
        <taxon>Bacillati</taxon>
        <taxon>Bacillota</taxon>
        <taxon>Bacilli</taxon>
        <taxon>Bacillales</taxon>
        <taxon>Thermoactinomycetaceae</taxon>
        <taxon>Paenactinomyces</taxon>
    </lineage>
</organism>
<accession>A0A7W1WMN0</accession>
<dbReference type="Proteomes" id="UP000535491">
    <property type="component" value="Unassembled WGS sequence"/>
</dbReference>
<dbReference type="AlphaFoldDB" id="A0A7W1WMN0"/>
<feature type="transmembrane region" description="Helical" evidence="1">
    <location>
        <begin position="6"/>
        <end position="28"/>
    </location>
</feature>
<sequence>MNVGQMMLIVVGMAVVTYLPRLLPVFILEKLSLSPAFGRWLNSIPYAALGALIFPGILSIDAANPWIGLIGGAVACLFAILRLPILVIIIGSIFAVWLSRFWL</sequence>
<keyword evidence="1" id="KW-0812">Transmembrane</keyword>
<dbReference type="InterPro" id="IPR008407">
    <property type="entry name" value="Brnchd-chn_aa_trnsp_AzlD"/>
</dbReference>
<keyword evidence="3" id="KW-1185">Reference proteome</keyword>
<keyword evidence="1" id="KW-1133">Transmembrane helix</keyword>
<dbReference type="RefSeq" id="WP_181749970.1">
    <property type="nucleotide sequence ID" value="NZ_JACEIQ010000001.1"/>
</dbReference>
<feature type="transmembrane region" description="Helical" evidence="1">
    <location>
        <begin position="40"/>
        <end position="60"/>
    </location>
</feature>
<evidence type="ECO:0000313" key="3">
    <source>
        <dbReference type="Proteomes" id="UP000535491"/>
    </source>
</evidence>
<evidence type="ECO:0000313" key="2">
    <source>
        <dbReference type="EMBL" id="MBA4492730.1"/>
    </source>
</evidence>